<proteinExistence type="predicted"/>
<gene>
    <name evidence="1" type="ORF">Q604_UNBC04349G0001</name>
</gene>
<sequence length="26" mass="2700">MDSLLILKGGYMLLGLDVGGTFTDAV</sequence>
<feature type="non-terminal residue" evidence="1">
    <location>
        <position position="26"/>
    </location>
</feature>
<comment type="caution">
    <text evidence="1">The sequence shown here is derived from an EMBL/GenBank/DDBJ whole genome shotgun (WGS) entry which is preliminary data.</text>
</comment>
<name>W1YJ05_9ZZZZ</name>
<dbReference type="EMBL" id="AZMM01004349">
    <property type="protein sequence ID" value="ETJ41720.1"/>
    <property type="molecule type" value="Genomic_DNA"/>
</dbReference>
<reference evidence="1" key="1">
    <citation type="submission" date="2013-12" db="EMBL/GenBank/DDBJ databases">
        <title>A Varibaculum cambriense genome reconstructed from a premature infant gut community with otherwise low bacterial novelty that shifts toward anaerobic metabolism during the third week of life.</title>
        <authorList>
            <person name="Brown C.T."/>
            <person name="Sharon I."/>
            <person name="Thomas B.C."/>
            <person name="Castelle C.J."/>
            <person name="Morowitz M.J."/>
            <person name="Banfield J.F."/>
        </authorList>
    </citation>
    <scope>NUCLEOTIDE SEQUENCE</scope>
</reference>
<evidence type="ECO:0000313" key="1">
    <source>
        <dbReference type="EMBL" id="ETJ41720.1"/>
    </source>
</evidence>
<organism evidence="1">
    <name type="scientific">human gut metagenome</name>
    <dbReference type="NCBI Taxonomy" id="408170"/>
    <lineage>
        <taxon>unclassified sequences</taxon>
        <taxon>metagenomes</taxon>
        <taxon>organismal metagenomes</taxon>
    </lineage>
</organism>
<protein>
    <submittedName>
        <fullName evidence="1">Uncharacterized protein</fullName>
    </submittedName>
</protein>
<accession>W1YJ05</accession>
<dbReference type="AlphaFoldDB" id="W1YJ05"/>